<dbReference type="InterPro" id="IPR021228">
    <property type="entry name" value="BrxD"/>
</dbReference>
<gene>
    <name evidence="1" type="ORF">EDM59_20380</name>
</gene>
<reference evidence="1 2" key="1">
    <citation type="submission" date="2018-10" db="EMBL/GenBank/DDBJ databases">
        <title>Phylogenomics of Brevibacillus.</title>
        <authorList>
            <person name="Dunlap C."/>
        </authorList>
    </citation>
    <scope>NUCLEOTIDE SEQUENCE [LARGE SCALE GENOMIC DNA]</scope>
    <source>
        <strain evidence="1 2">JCM 15774</strain>
    </source>
</reference>
<evidence type="ECO:0000313" key="1">
    <source>
        <dbReference type="EMBL" id="RNB82514.1"/>
    </source>
</evidence>
<keyword evidence="2" id="KW-1185">Reference proteome</keyword>
<evidence type="ECO:0000313" key="2">
    <source>
        <dbReference type="Proteomes" id="UP000269573"/>
    </source>
</evidence>
<organism evidence="1 2">
    <name type="scientific">Brevibacillus nitrificans</name>
    <dbReference type="NCBI Taxonomy" id="651560"/>
    <lineage>
        <taxon>Bacteria</taxon>
        <taxon>Bacillati</taxon>
        <taxon>Bacillota</taxon>
        <taxon>Bacilli</taxon>
        <taxon>Bacillales</taxon>
        <taxon>Paenibacillaceae</taxon>
        <taxon>Brevibacillus</taxon>
    </lineage>
</organism>
<protein>
    <recommendedName>
        <fullName evidence="3">ATP-binding protein</fullName>
    </recommendedName>
</protein>
<sequence length="383" mass="42515">MTDVTTGYRDDVIDALETLAQYGIPNPGSAHLFDVGTRPYLDYFEQEVMDGFVSHGGATCKFFEGAYGSGKTHLLQLLRQRALEKGMIVASADLSQALRLEDWKQITAYILENMEARVNNQMVRSLPAIISALQAGRTIHADNLKKVHLVHPGFHNALWWAAQKEHLNAAAWNTLRDFLTGNRVSVADMRRHNLLGVKGPLNGRNAELVLKTVLGGLYHLGVPGVLLLFDENERTLQSTRSIPPRSQRIAANLMRRLIDGCTTGLLVGTVSVFAVLPGFLEMCSRNYPALGQRLQMVSGGLPKQAWRVPTLPLEKVNIMQHPEDFLKASTEMFIGHVERLQGNIDGLREQMTGIGQRVLENNVGSGYKRELMKSLSHACLSRL</sequence>
<evidence type="ECO:0008006" key="3">
    <source>
        <dbReference type="Google" id="ProtNLM"/>
    </source>
</evidence>
<dbReference type="SUPFAM" id="SSF52540">
    <property type="entry name" value="P-loop containing nucleoside triphosphate hydrolases"/>
    <property type="match status" value="1"/>
</dbReference>
<name>A0A3M8D361_9BACL</name>
<dbReference type="InterPro" id="IPR027417">
    <property type="entry name" value="P-loop_NTPase"/>
</dbReference>
<dbReference type="Pfam" id="PF10923">
    <property type="entry name" value="BrxC_BrxD"/>
    <property type="match status" value="2"/>
</dbReference>
<dbReference type="AlphaFoldDB" id="A0A3M8D361"/>
<proteinExistence type="predicted"/>
<dbReference type="EMBL" id="RHHU01000012">
    <property type="protein sequence ID" value="RNB82514.1"/>
    <property type="molecule type" value="Genomic_DNA"/>
</dbReference>
<dbReference type="Proteomes" id="UP000269573">
    <property type="component" value="Unassembled WGS sequence"/>
</dbReference>
<accession>A0A3M8D361</accession>
<comment type="caution">
    <text evidence="1">The sequence shown here is derived from an EMBL/GenBank/DDBJ whole genome shotgun (WGS) entry which is preliminary data.</text>
</comment>